<evidence type="ECO:0000256" key="3">
    <source>
        <dbReference type="ARBA" id="ARBA00023004"/>
    </source>
</evidence>
<dbReference type="SUPFAM" id="SSF102114">
    <property type="entry name" value="Radical SAM enzymes"/>
    <property type="match status" value="1"/>
</dbReference>
<dbReference type="Proteomes" id="UP000553209">
    <property type="component" value="Unassembled WGS sequence"/>
</dbReference>
<dbReference type="GO" id="GO:0046872">
    <property type="term" value="F:metal ion binding"/>
    <property type="evidence" value="ECO:0007669"/>
    <property type="project" value="UniProtKB-KW"/>
</dbReference>
<name>A0A7X6M933_9ACTN</name>
<evidence type="ECO:0000313" key="8">
    <source>
        <dbReference type="Proteomes" id="UP000553209"/>
    </source>
</evidence>
<dbReference type="Pfam" id="PF04055">
    <property type="entry name" value="Radical_SAM"/>
    <property type="match status" value="1"/>
</dbReference>
<keyword evidence="8" id="KW-1185">Reference proteome</keyword>
<organism evidence="7 8">
    <name type="scientific">Nocardiopsis alborubida</name>
    <dbReference type="NCBI Taxonomy" id="146802"/>
    <lineage>
        <taxon>Bacteria</taxon>
        <taxon>Bacillati</taxon>
        <taxon>Actinomycetota</taxon>
        <taxon>Actinomycetes</taxon>
        <taxon>Streptosporangiales</taxon>
        <taxon>Nocardiopsidaceae</taxon>
        <taxon>Nocardiopsis</taxon>
    </lineage>
</organism>
<keyword evidence="1" id="KW-0949">S-adenosyl-L-methionine</keyword>
<dbReference type="GO" id="GO:0051536">
    <property type="term" value="F:iron-sulfur cluster binding"/>
    <property type="evidence" value="ECO:0007669"/>
    <property type="project" value="UniProtKB-KW"/>
</dbReference>
<dbReference type="InterPro" id="IPR058240">
    <property type="entry name" value="rSAM_sf"/>
</dbReference>
<keyword evidence="4" id="KW-0411">Iron-sulfur</keyword>
<protein>
    <submittedName>
        <fullName evidence="7">Radical SAM protein</fullName>
    </submittedName>
</protein>
<dbReference type="InterPro" id="IPR007197">
    <property type="entry name" value="rSAM"/>
</dbReference>
<keyword evidence="3" id="KW-0408">Iron</keyword>
<dbReference type="InterPro" id="IPR013785">
    <property type="entry name" value="Aldolase_TIM"/>
</dbReference>
<evidence type="ECO:0000256" key="4">
    <source>
        <dbReference type="ARBA" id="ARBA00023014"/>
    </source>
</evidence>
<feature type="compositionally biased region" description="Basic and acidic residues" evidence="5">
    <location>
        <begin position="150"/>
        <end position="170"/>
    </location>
</feature>
<evidence type="ECO:0000259" key="6">
    <source>
        <dbReference type="Pfam" id="PF04055"/>
    </source>
</evidence>
<dbReference type="InterPro" id="IPR050377">
    <property type="entry name" value="Radical_SAM_PqqE_MftC-like"/>
</dbReference>
<sequence>MAFARTLKGSTVGRVFVAGGEPLMWRLVLGLIEILKDGGIEVVVCTSGVALNQPGMSERLVELGVKGVSVSLDSTDPDYNDTWRPPRREGDGWEGVVRGITTLLAARGSPVPGRPLHGHHQAQPVGCHRRAPAVGSRSTLEPSSGLEKITQAKHDPTVLSRAELETARQR</sequence>
<dbReference type="PANTHER" id="PTHR11228">
    <property type="entry name" value="RADICAL SAM DOMAIN PROTEIN"/>
    <property type="match status" value="1"/>
</dbReference>
<dbReference type="CDD" id="cd01335">
    <property type="entry name" value="Radical_SAM"/>
    <property type="match status" value="1"/>
</dbReference>
<evidence type="ECO:0000256" key="1">
    <source>
        <dbReference type="ARBA" id="ARBA00022691"/>
    </source>
</evidence>
<dbReference type="PANTHER" id="PTHR11228:SF7">
    <property type="entry name" value="PQQA PEPTIDE CYCLASE"/>
    <property type="match status" value="1"/>
</dbReference>
<keyword evidence="2" id="KW-0479">Metal-binding</keyword>
<dbReference type="Gene3D" id="3.20.20.70">
    <property type="entry name" value="Aldolase class I"/>
    <property type="match status" value="1"/>
</dbReference>
<comment type="caution">
    <text evidence="7">The sequence shown here is derived from an EMBL/GenBank/DDBJ whole genome shotgun (WGS) entry which is preliminary data.</text>
</comment>
<evidence type="ECO:0000313" key="7">
    <source>
        <dbReference type="EMBL" id="NKY96719.1"/>
    </source>
</evidence>
<reference evidence="7 8" key="1">
    <citation type="submission" date="2020-04" db="EMBL/GenBank/DDBJ databases">
        <title>MicrobeNet Type strains.</title>
        <authorList>
            <person name="Nicholson A.C."/>
        </authorList>
    </citation>
    <scope>NUCLEOTIDE SEQUENCE [LARGE SCALE GENOMIC DNA]</scope>
    <source>
        <strain evidence="7 8">ATCC 23612</strain>
    </source>
</reference>
<evidence type="ECO:0000256" key="5">
    <source>
        <dbReference type="SAM" id="MobiDB-lite"/>
    </source>
</evidence>
<dbReference type="EMBL" id="JAAXPG010000002">
    <property type="protein sequence ID" value="NKY96719.1"/>
    <property type="molecule type" value="Genomic_DNA"/>
</dbReference>
<dbReference type="AlphaFoldDB" id="A0A7X6M933"/>
<proteinExistence type="predicted"/>
<feature type="domain" description="Radical SAM core" evidence="6">
    <location>
        <begin position="12"/>
        <end position="106"/>
    </location>
</feature>
<accession>A0A7X6M933</accession>
<evidence type="ECO:0000256" key="2">
    <source>
        <dbReference type="ARBA" id="ARBA00022723"/>
    </source>
</evidence>
<feature type="region of interest" description="Disordered" evidence="5">
    <location>
        <begin position="110"/>
        <end position="170"/>
    </location>
</feature>
<gene>
    <name evidence="7" type="ORF">HGB44_03380</name>
</gene>
<dbReference type="GO" id="GO:0003824">
    <property type="term" value="F:catalytic activity"/>
    <property type="evidence" value="ECO:0007669"/>
    <property type="project" value="InterPro"/>
</dbReference>